<keyword evidence="3" id="KW-1185">Reference proteome</keyword>
<sequence>MCNHHQIYRSATTATTATTRPPDTLPSCRHRTGFPTRVVLTPSMPVSGPRGGRPETRGIPRPSII</sequence>
<dbReference type="AlphaFoldDB" id="U4LGP3"/>
<gene>
    <name evidence="2" type="ORF">PCON_09064</name>
</gene>
<protein>
    <submittedName>
        <fullName evidence="2">Uncharacterized protein</fullName>
    </submittedName>
</protein>
<evidence type="ECO:0000313" key="3">
    <source>
        <dbReference type="Proteomes" id="UP000018144"/>
    </source>
</evidence>
<dbReference type="Proteomes" id="UP000018144">
    <property type="component" value="Unassembled WGS sequence"/>
</dbReference>
<organism evidence="2 3">
    <name type="scientific">Pyronema omphalodes (strain CBS 100304)</name>
    <name type="common">Pyronema confluens</name>
    <dbReference type="NCBI Taxonomy" id="1076935"/>
    <lineage>
        <taxon>Eukaryota</taxon>
        <taxon>Fungi</taxon>
        <taxon>Dikarya</taxon>
        <taxon>Ascomycota</taxon>
        <taxon>Pezizomycotina</taxon>
        <taxon>Pezizomycetes</taxon>
        <taxon>Pezizales</taxon>
        <taxon>Pyronemataceae</taxon>
        <taxon>Pyronema</taxon>
    </lineage>
</organism>
<proteinExistence type="predicted"/>
<reference evidence="2 3" key="1">
    <citation type="journal article" date="2013" name="PLoS Genet.">
        <title>The genome and development-dependent transcriptomes of Pyronema confluens: a window into fungal evolution.</title>
        <authorList>
            <person name="Traeger S."/>
            <person name="Altegoer F."/>
            <person name="Freitag M."/>
            <person name="Gabaldon T."/>
            <person name="Kempken F."/>
            <person name="Kumar A."/>
            <person name="Marcet-Houben M."/>
            <person name="Poggeler S."/>
            <person name="Stajich J.E."/>
            <person name="Nowrousian M."/>
        </authorList>
    </citation>
    <scope>NUCLEOTIDE SEQUENCE [LARGE SCALE GENOMIC DNA]</scope>
    <source>
        <strain evidence="3">CBS 100304</strain>
        <tissue evidence="2">Vegetative mycelium</tissue>
    </source>
</reference>
<dbReference type="EMBL" id="HF935466">
    <property type="protein sequence ID" value="CCX30697.1"/>
    <property type="molecule type" value="Genomic_DNA"/>
</dbReference>
<evidence type="ECO:0000313" key="2">
    <source>
        <dbReference type="EMBL" id="CCX30697.1"/>
    </source>
</evidence>
<accession>U4LGP3</accession>
<evidence type="ECO:0000256" key="1">
    <source>
        <dbReference type="SAM" id="MobiDB-lite"/>
    </source>
</evidence>
<feature type="region of interest" description="Disordered" evidence="1">
    <location>
        <begin position="1"/>
        <end position="65"/>
    </location>
</feature>
<name>U4LGP3_PYROM</name>